<name>A0A2G5TAZ6_9PELO</name>
<evidence type="ECO:0000313" key="3">
    <source>
        <dbReference type="EMBL" id="PIC24417.1"/>
    </source>
</evidence>
<comment type="caution">
    <text evidence="3">The sequence shown here is derived from an EMBL/GenBank/DDBJ whole genome shotgun (WGS) entry which is preliminary data.</text>
</comment>
<dbReference type="EMBL" id="PDUG01000005">
    <property type="protein sequence ID" value="PIC24417.1"/>
    <property type="molecule type" value="Genomic_DNA"/>
</dbReference>
<sequence>MTTRSPEHRKAIVYDPLEVSGTRTDNYQGFMSKKSNRVCFYFSAGFIMSTILALVSYSLVHGVLTDETSDVPAHRVVIPGPASATVEAEKSCGKRVVAYHDIPDREITGSQLSKLTHLILMPVQVQLNGTLAFRSKGEERKFKIIVNEAKRVPNLKIMFSFTESMNNHNQLSKIVDNRETKEILLNSILSFIMEHHLDGVDVQWRWPKTATDYFNLIAFCKDLREKLQALAKSIKRMTPFTLSVIFPRQKPSIDFNEILGYVDFITIETGYYDLWSEQFPNQTVQFCPLYSKKFEEASLHYTMKEYSCITKQPHKFNIFVEFVGRFWENVIAPQNSSRTIGLNVDPMKGKKDWIPWWKVIKWNMSAVSWDDESKTSYIWDVNQRKYLVFESERSLREKIKYAFEKNIGGLAVWRIDHDDYNDTMLSVLTTAKLCLGNNSDDVNYTCD</sequence>
<evidence type="ECO:0000313" key="4">
    <source>
        <dbReference type="Proteomes" id="UP000230233"/>
    </source>
</evidence>
<evidence type="ECO:0000256" key="1">
    <source>
        <dbReference type="SAM" id="Phobius"/>
    </source>
</evidence>
<dbReference type="GO" id="GO:0008061">
    <property type="term" value="F:chitin binding"/>
    <property type="evidence" value="ECO:0007669"/>
    <property type="project" value="InterPro"/>
</dbReference>
<dbReference type="Proteomes" id="UP000230233">
    <property type="component" value="Chromosome V"/>
</dbReference>
<dbReference type="Gene3D" id="3.20.20.80">
    <property type="entry name" value="Glycosidases"/>
    <property type="match status" value="1"/>
</dbReference>
<dbReference type="InterPro" id="IPR011583">
    <property type="entry name" value="Chitinase_II/V-like_cat"/>
</dbReference>
<dbReference type="InterPro" id="IPR001223">
    <property type="entry name" value="Glyco_hydro18_cat"/>
</dbReference>
<accession>A0A2G5TAZ6</accession>
<dbReference type="SUPFAM" id="SSF51445">
    <property type="entry name" value="(Trans)glycosidases"/>
    <property type="match status" value="1"/>
</dbReference>
<dbReference type="SMART" id="SM00636">
    <property type="entry name" value="Glyco_18"/>
    <property type="match status" value="1"/>
</dbReference>
<keyword evidence="1" id="KW-1133">Transmembrane helix</keyword>
<organism evidence="3 4">
    <name type="scientific">Caenorhabditis nigoni</name>
    <dbReference type="NCBI Taxonomy" id="1611254"/>
    <lineage>
        <taxon>Eukaryota</taxon>
        <taxon>Metazoa</taxon>
        <taxon>Ecdysozoa</taxon>
        <taxon>Nematoda</taxon>
        <taxon>Chromadorea</taxon>
        <taxon>Rhabditida</taxon>
        <taxon>Rhabditina</taxon>
        <taxon>Rhabditomorpha</taxon>
        <taxon>Rhabditoidea</taxon>
        <taxon>Rhabditidae</taxon>
        <taxon>Peloderinae</taxon>
        <taxon>Caenorhabditis</taxon>
    </lineage>
</organism>
<dbReference type="Pfam" id="PF00704">
    <property type="entry name" value="Glyco_hydro_18"/>
    <property type="match status" value="1"/>
</dbReference>
<dbReference type="GO" id="GO:0005975">
    <property type="term" value="P:carbohydrate metabolic process"/>
    <property type="evidence" value="ECO:0007669"/>
    <property type="project" value="InterPro"/>
</dbReference>
<proteinExistence type="predicted"/>
<dbReference type="PANTHER" id="PTHR46073:SF12">
    <property type="entry name" value="GH18 DOMAIN-CONTAINING PROTEIN"/>
    <property type="match status" value="1"/>
</dbReference>
<protein>
    <recommendedName>
        <fullName evidence="2">GH18 domain-containing protein</fullName>
    </recommendedName>
</protein>
<feature type="transmembrane region" description="Helical" evidence="1">
    <location>
        <begin position="38"/>
        <end position="60"/>
    </location>
</feature>
<feature type="domain" description="GH18" evidence="2">
    <location>
        <begin position="94"/>
        <end position="438"/>
    </location>
</feature>
<dbReference type="PANTHER" id="PTHR46073">
    <property type="entry name" value="CHITINASE"/>
    <property type="match status" value="1"/>
</dbReference>
<reference evidence="4" key="1">
    <citation type="submission" date="2017-10" db="EMBL/GenBank/DDBJ databases">
        <title>Rapid genome shrinkage in a self-fertile nematode reveals novel sperm competition proteins.</title>
        <authorList>
            <person name="Yin D."/>
            <person name="Schwarz E.M."/>
            <person name="Thomas C.G."/>
            <person name="Felde R.L."/>
            <person name="Korf I.F."/>
            <person name="Cutter A.D."/>
            <person name="Schartner C.M."/>
            <person name="Ralston E.J."/>
            <person name="Meyer B.J."/>
            <person name="Haag E.S."/>
        </authorList>
    </citation>
    <scope>NUCLEOTIDE SEQUENCE [LARGE SCALE GENOMIC DNA]</scope>
    <source>
        <strain evidence="4">JU1422</strain>
    </source>
</reference>
<dbReference type="InterPro" id="IPR029070">
    <property type="entry name" value="Chitinase_insertion_sf"/>
</dbReference>
<keyword evidence="1" id="KW-0472">Membrane</keyword>
<dbReference type="Gene3D" id="3.10.50.10">
    <property type="match status" value="1"/>
</dbReference>
<dbReference type="OrthoDB" id="76388at2759"/>
<dbReference type="PROSITE" id="PS51910">
    <property type="entry name" value="GH18_2"/>
    <property type="match status" value="1"/>
</dbReference>
<dbReference type="AlphaFoldDB" id="A0A2G5TAZ6"/>
<keyword evidence="1" id="KW-0812">Transmembrane</keyword>
<gene>
    <name evidence="3" type="primary">Cnig_chr_V.g17768</name>
    <name evidence="3" type="ORF">B9Z55_017768</name>
</gene>
<keyword evidence="4" id="KW-1185">Reference proteome</keyword>
<dbReference type="CDD" id="cd00598">
    <property type="entry name" value="GH18_chitinase-like"/>
    <property type="match status" value="1"/>
</dbReference>
<dbReference type="STRING" id="1611254.A0A2G5TAZ6"/>
<dbReference type="InterPro" id="IPR017853">
    <property type="entry name" value="GH"/>
</dbReference>
<evidence type="ECO:0000259" key="2">
    <source>
        <dbReference type="PROSITE" id="PS51910"/>
    </source>
</evidence>